<name>A0A8H7DZK9_9EURO</name>
<evidence type="ECO:0000313" key="3">
    <source>
        <dbReference type="Proteomes" id="UP000606974"/>
    </source>
</evidence>
<comment type="caution">
    <text evidence="2">The sequence shown here is derived from an EMBL/GenBank/DDBJ whole genome shotgun (WGS) entry which is preliminary data.</text>
</comment>
<reference evidence="2" key="1">
    <citation type="submission" date="2020-02" db="EMBL/GenBank/DDBJ databases">
        <authorList>
            <person name="Palmer J.M."/>
        </authorList>
    </citation>
    <scope>NUCLEOTIDE SEQUENCE</scope>
    <source>
        <strain evidence="2">EPUS1.4</strain>
        <tissue evidence="2">Thallus</tissue>
    </source>
</reference>
<gene>
    <name evidence="2" type="ORF">GJ744_003032</name>
</gene>
<dbReference type="EMBL" id="JAACFV010000157">
    <property type="protein sequence ID" value="KAF7503892.1"/>
    <property type="molecule type" value="Genomic_DNA"/>
</dbReference>
<feature type="region of interest" description="Disordered" evidence="1">
    <location>
        <begin position="57"/>
        <end position="78"/>
    </location>
</feature>
<protein>
    <submittedName>
        <fullName evidence="2">Uncharacterized protein</fullName>
    </submittedName>
</protein>
<proteinExistence type="predicted"/>
<evidence type="ECO:0000313" key="2">
    <source>
        <dbReference type="EMBL" id="KAF7503892.1"/>
    </source>
</evidence>
<dbReference type="AlphaFoldDB" id="A0A8H7DZK9"/>
<keyword evidence="3" id="KW-1185">Reference proteome</keyword>
<organism evidence="2 3">
    <name type="scientific">Endocarpon pusillum</name>
    <dbReference type="NCBI Taxonomy" id="364733"/>
    <lineage>
        <taxon>Eukaryota</taxon>
        <taxon>Fungi</taxon>
        <taxon>Dikarya</taxon>
        <taxon>Ascomycota</taxon>
        <taxon>Pezizomycotina</taxon>
        <taxon>Eurotiomycetes</taxon>
        <taxon>Chaetothyriomycetidae</taxon>
        <taxon>Verrucariales</taxon>
        <taxon>Verrucariaceae</taxon>
        <taxon>Endocarpon</taxon>
    </lineage>
</organism>
<accession>A0A8H7DZK9</accession>
<dbReference type="Proteomes" id="UP000606974">
    <property type="component" value="Unassembled WGS sequence"/>
</dbReference>
<feature type="compositionally biased region" description="Basic and acidic residues" evidence="1">
    <location>
        <begin position="57"/>
        <end position="67"/>
    </location>
</feature>
<sequence length="78" mass="8789">MVQRIDNNPQQLGRTGNVLALSFVEQDEMTSHLPNLPAPLMTAHPPPKMMATSYRLKSAERRDRDVPRLATPVISQPR</sequence>
<evidence type="ECO:0000256" key="1">
    <source>
        <dbReference type="SAM" id="MobiDB-lite"/>
    </source>
</evidence>